<keyword evidence="1" id="KW-1133">Transmembrane helix</keyword>
<name>A0A1B0BIH6_9MUSC</name>
<protein>
    <submittedName>
        <fullName evidence="2">Uncharacterized protein</fullName>
    </submittedName>
</protein>
<organism evidence="2 3">
    <name type="scientific">Glossina palpalis gambiensis</name>
    <dbReference type="NCBI Taxonomy" id="67801"/>
    <lineage>
        <taxon>Eukaryota</taxon>
        <taxon>Metazoa</taxon>
        <taxon>Ecdysozoa</taxon>
        <taxon>Arthropoda</taxon>
        <taxon>Hexapoda</taxon>
        <taxon>Insecta</taxon>
        <taxon>Pterygota</taxon>
        <taxon>Neoptera</taxon>
        <taxon>Endopterygota</taxon>
        <taxon>Diptera</taxon>
        <taxon>Brachycera</taxon>
        <taxon>Muscomorpha</taxon>
        <taxon>Hippoboscoidea</taxon>
        <taxon>Glossinidae</taxon>
        <taxon>Glossina</taxon>
    </lineage>
</organism>
<dbReference type="Proteomes" id="UP000092460">
    <property type="component" value="Unassembled WGS sequence"/>
</dbReference>
<evidence type="ECO:0000256" key="1">
    <source>
        <dbReference type="SAM" id="Phobius"/>
    </source>
</evidence>
<dbReference type="AlphaFoldDB" id="A0A1B0BIH6"/>
<keyword evidence="1" id="KW-0472">Membrane</keyword>
<accession>A0A1B0BIH6</accession>
<sequence length="67" mass="7834">MPSNLLMLPKSNVNLNEKMIRYTSYCKFQLSSTWCAGRILFRRLILPLSTNFVLFGFIIAYSEIKLK</sequence>
<keyword evidence="3" id="KW-1185">Reference proteome</keyword>
<dbReference type="VEuPathDB" id="VectorBase:GPPI031236"/>
<proteinExistence type="predicted"/>
<dbReference type="EnsemblMetazoa" id="GPPI031236-RA">
    <property type="protein sequence ID" value="GPPI031236-PA"/>
    <property type="gene ID" value="GPPI031236"/>
</dbReference>
<dbReference type="EMBL" id="JXJN01014957">
    <property type="status" value="NOT_ANNOTATED_CDS"/>
    <property type="molecule type" value="Genomic_DNA"/>
</dbReference>
<evidence type="ECO:0000313" key="2">
    <source>
        <dbReference type="EnsemblMetazoa" id="GPPI031236-PA"/>
    </source>
</evidence>
<keyword evidence="1" id="KW-0812">Transmembrane</keyword>
<feature type="transmembrane region" description="Helical" evidence="1">
    <location>
        <begin position="40"/>
        <end position="61"/>
    </location>
</feature>
<reference evidence="2" key="2">
    <citation type="submission" date="2020-05" db="UniProtKB">
        <authorList>
            <consortium name="EnsemblMetazoa"/>
        </authorList>
    </citation>
    <scope>IDENTIFICATION</scope>
    <source>
        <strain evidence="2">IAEA</strain>
    </source>
</reference>
<evidence type="ECO:0000313" key="3">
    <source>
        <dbReference type="Proteomes" id="UP000092460"/>
    </source>
</evidence>
<reference evidence="3" key="1">
    <citation type="submission" date="2015-01" db="EMBL/GenBank/DDBJ databases">
        <authorList>
            <person name="Aksoy S."/>
            <person name="Warren W."/>
            <person name="Wilson R.K."/>
        </authorList>
    </citation>
    <scope>NUCLEOTIDE SEQUENCE [LARGE SCALE GENOMIC DNA]</scope>
    <source>
        <strain evidence="3">IAEA</strain>
    </source>
</reference>
<dbReference type="EMBL" id="JXJN01014956">
    <property type="status" value="NOT_ANNOTATED_CDS"/>
    <property type="molecule type" value="Genomic_DNA"/>
</dbReference>